<dbReference type="Proteomes" id="UP000780345">
    <property type="component" value="Unassembled WGS sequence"/>
</dbReference>
<protein>
    <submittedName>
        <fullName evidence="2">Bifunctional peptide-methionine (S)-S-oxide reductase MsrA/peptide-methionine (R)-S-oxide reductase MsrB</fullName>
        <ecNumber evidence="2">1.8.4.11</ecNumber>
        <ecNumber evidence="2">1.8.4.12</ecNumber>
    </submittedName>
</protein>
<feature type="chain" id="PRO_5036886910" evidence="1">
    <location>
        <begin position="21"/>
        <end position="123"/>
    </location>
</feature>
<dbReference type="EC" id="1.8.4.12" evidence="2"/>
<feature type="non-terminal residue" evidence="2">
    <location>
        <position position="123"/>
    </location>
</feature>
<dbReference type="GO" id="GO:0033743">
    <property type="term" value="F:peptide-methionine (R)-S-oxide reductase activity"/>
    <property type="evidence" value="ECO:0007669"/>
    <property type="project" value="UniProtKB-EC"/>
</dbReference>
<accession>A0A930DJ11</accession>
<evidence type="ECO:0000313" key="3">
    <source>
        <dbReference type="Proteomes" id="UP000780345"/>
    </source>
</evidence>
<gene>
    <name evidence="2" type="ORF">HXM80_11145</name>
</gene>
<dbReference type="GO" id="GO:0008113">
    <property type="term" value="F:peptide-methionine (S)-S-oxide reductase activity"/>
    <property type="evidence" value="ECO:0007669"/>
    <property type="project" value="UniProtKB-EC"/>
</dbReference>
<name>A0A930DJ11_NEISI</name>
<dbReference type="EC" id="1.8.4.11" evidence="2"/>
<evidence type="ECO:0000313" key="2">
    <source>
        <dbReference type="EMBL" id="MBF1266154.1"/>
    </source>
</evidence>
<dbReference type="SUPFAM" id="SSF52833">
    <property type="entry name" value="Thioredoxin-like"/>
    <property type="match status" value="1"/>
</dbReference>
<proteinExistence type="predicted"/>
<dbReference type="Gene3D" id="3.40.30.10">
    <property type="entry name" value="Glutaredoxin"/>
    <property type="match status" value="1"/>
</dbReference>
<reference evidence="2" key="1">
    <citation type="submission" date="2020-04" db="EMBL/GenBank/DDBJ databases">
        <title>Deep metagenomics examines the oral microbiome during advanced dental caries in children, revealing novel taxa and co-occurrences with host molecules.</title>
        <authorList>
            <person name="Baker J.L."/>
            <person name="Morton J.T."/>
            <person name="Dinis M."/>
            <person name="Alvarez R."/>
            <person name="Tran N.C."/>
            <person name="Knight R."/>
            <person name="Edlund A."/>
        </authorList>
    </citation>
    <scope>NUCLEOTIDE SEQUENCE</scope>
    <source>
        <strain evidence="2">JCVI_32_bin.62</strain>
    </source>
</reference>
<feature type="signal peptide" evidence="1">
    <location>
        <begin position="1"/>
        <end position="20"/>
    </location>
</feature>
<dbReference type="CDD" id="cd02966">
    <property type="entry name" value="TlpA_like_family"/>
    <property type="match status" value="1"/>
</dbReference>
<organism evidence="2 3">
    <name type="scientific">Neisseria sicca</name>
    <dbReference type="NCBI Taxonomy" id="490"/>
    <lineage>
        <taxon>Bacteria</taxon>
        <taxon>Pseudomonadati</taxon>
        <taxon>Pseudomonadota</taxon>
        <taxon>Betaproteobacteria</taxon>
        <taxon>Neisseriales</taxon>
        <taxon>Neisseriaceae</taxon>
        <taxon>Neisseria</taxon>
    </lineage>
</organism>
<evidence type="ECO:0000256" key="1">
    <source>
        <dbReference type="SAM" id="SignalP"/>
    </source>
</evidence>
<keyword evidence="1" id="KW-0732">Signal</keyword>
<dbReference type="EMBL" id="JABZQQ010000176">
    <property type="protein sequence ID" value="MBF1266154.1"/>
    <property type="molecule type" value="Genomic_DNA"/>
</dbReference>
<dbReference type="InterPro" id="IPR036249">
    <property type="entry name" value="Thioredoxin-like_sf"/>
</dbReference>
<dbReference type="AlphaFoldDB" id="A0A930DJ11"/>
<sequence>MNPRTLFSLCTKFGCLLALGACSSKMMDTEAATVPQALSSLKTPDNRPASVFLKKDKPTLIKFWASWCPLCLSELGQTEKWVQDKRFGSANLITVASPGFLHEKKDGDFQKWYAGLNYPKLPV</sequence>
<keyword evidence="2" id="KW-0560">Oxidoreductase</keyword>
<comment type="caution">
    <text evidence="2">The sequence shown here is derived from an EMBL/GenBank/DDBJ whole genome shotgun (WGS) entry which is preliminary data.</text>
</comment>